<protein>
    <submittedName>
        <fullName evidence="1">Uncharacterized protein</fullName>
    </submittedName>
</protein>
<reference evidence="1" key="1">
    <citation type="submission" date="2019-08" db="EMBL/GenBank/DDBJ databases">
        <authorList>
            <person name="Kucharzyk K."/>
            <person name="Murdoch R.W."/>
            <person name="Higgins S."/>
            <person name="Loffler F."/>
        </authorList>
    </citation>
    <scope>NUCLEOTIDE SEQUENCE</scope>
</reference>
<dbReference type="EMBL" id="VSSQ01036853">
    <property type="protein sequence ID" value="MPM89429.1"/>
    <property type="molecule type" value="Genomic_DNA"/>
</dbReference>
<gene>
    <name evidence="1" type="ORF">SDC9_136538</name>
</gene>
<dbReference type="AlphaFoldDB" id="A0A645DJD7"/>
<evidence type="ECO:0000313" key="1">
    <source>
        <dbReference type="EMBL" id="MPM89429.1"/>
    </source>
</evidence>
<accession>A0A645DJD7</accession>
<proteinExistence type="predicted"/>
<organism evidence="1">
    <name type="scientific">bioreactor metagenome</name>
    <dbReference type="NCBI Taxonomy" id="1076179"/>
    <lineage>
        <taxon>unclassified sequences</taxon>
        <taxon>metagenomes</taxon>
        <taxon>ecological metagenomes</taxon>
    </lineage>
</organism>
<comment type="caution">
    <text evidence="1">The sequence shown here is derived from an EMBL/GenBank/DDBJ whole genome shotgun (WGS) entry which is preliminary data.</text>
</comment>
<sequence length="80" mass="8222">MRERTFEHIADDLHVAVWMGAETGTGCHPVVVDHAQGGHTHVCGVVVAAEREGVVAVEPAEVGMAAVGRGAQGDHVCSPG</sequence>
<name>A0A645DJD7_9ZZZZ</name>